<dbReference type="Proteomes" id="UP000460272">
    <property type="component" value="Unassembled WGS sequence"/>
</dbReference>
<organism evidence="1 2">
    <name type="scientific">Trebonia kvetii</name>
    <dbReference type="NCBI Taxonomy" id="2480626"/>
    <lineage>
        <taxon>Bacteria</taxon>
        <taxon>Bacillati</taxon>
        <taxon>Actinomycetota</taxon>
        <taxon>Actinomycetes</taxon>
        <taxon>Streptosporangiales</taxon>
        <taxon>Treboniaceae</taxon>
        <taxon>Trebonia</taxon>
    </lineage>
</organism>
<dbReference type="Gene3D" id="3.40.50.1010">
    <property type="entry name" value="5'-nuclease"/>
    <property type="match status" value="1"/>
</dbReference>
<gene>
    <name evidence="1" type="ORF">EAS64_16440</name>
</gene>
<reference evidence="1 2" key="1">
    <citation type="submission" date="2018-11" db="EMBL/GenBank/DDBJ databases">
        <title>Trebonia kvetii gen.nov., sp.nov., a novel acidophilic actinobacterium, and proposal of the new actinobacterial family Treboniaceae fam. nov.</title>
        <authorList>
            <person name="Rapoport D."/>
            <person name="Sagova-Mareckova M."/>
            <person name="Sedlacek I."/>
            <person name="Provaznik J."/>
            <person name="Kralova S."/>
            <person name="Pavlinic D."/>
            <person name="Benes V."/>
            <person name="Kopecky J."/>
        </authorList>
    </citation>
    <scope>NUCLEOTIDE SEQUENCE [LARGE SCALE GENOMIC DNA]</scope>
    <source>
        <strain evidence="1 2">15Tr583</strain>
    </source>
</reference>
<protein>
    <submittedName>
        <fullName evidence="1">NYN domain-containing protein</fullName>
    </submittedName>
</protein>
<dbReference type="RefSeq" id="WP_145853880.1">
    <property type="nucleotide sequence ID" value="NZ_RPFW01000003.1"/>
</dbReference>
<proteinExistence type="predicted"/>
<dbReference type="EMBL" id="RPFW01000003">
    <property type="protein sequence ID" value="TVZ04010.1"/>
    <property type="molecule type" value="Genomic_DNA"/>
</dbReference>
<accession>A0A6P2BYK7</accession>
<comment type="caution">
    <text evidence="1">The sequence shown here is derived from an EMBL/GenBank/DDBJ whole genome shotgun (WGS) entry which is preliminary data.</text>
</comment>
<sequence length="169" mass="18245">MSVPSEVSKVRRLHKPSYRWRFPDRALHLVDIENLAGSARPSLAVVSEVQGRYMARLAFGADDQVVMAASHRGLLDAACGWPHARYRVRSGRDGADLELIDVLEHENVAARFRHVVIGSGDGIFGGAAAMLADRGVYVTVVSLRRSLSPGLARVASDVVYLDAPLATAA</sequence>
<evidence type="ECO:0000313" key="1">
    <source>
        <dbReference type="EMBL" id="TVZ04010.1"/>
    </source>
</evidence>
<keyword evidence="2" id="KW-1185">Reference proteome</keyword>
<dbReference type="OrthoDB" id="5144756at2"/>
<evidence type="ECO:0000313" key="2">
    <source>
        <dbReference type="Proteomes" id="UP000460272"/>
    </source>
</evidence>
<dbReference type="AlphaFoldDB" id="A0A6P2BYK7"/>
<name>A0A6P2BYK7_9ACTN</name>